<dbReference type="FunCoup" id="A0A6I9VB53">
    <property type="interactions" value="94"/>
</dbReference>
<dbReference type="GO" id="GO:0031514">
    <property type="term" value="C:motile cilium"/>
    <property type="evidence" value="ECO:0007669"/>
    <property type="project" value="TreeGrafter"/>
</dbReference>
<dbReference type="GO" id="GO:0060271">
    <property type="term" value="P:cilium assembly"/>
    <property type="evidence" value="ECO:0007669"/>
    <property type="project" value="TreeGrafter"/>
</dbReference>
<dbReference type="RefSeq" id="XP_011200116.2">
    <property type="nucleotide sequence ID" value="XM_011201814.4"/>
</dbReference>
<dbReference type="AlphaFoldDB" id="A0A6I9VB53"/>
<dbReference type="GO" id="GO:0042073">
    <property type="term" value="P:intraciliary transport"/>
    <property type="evidence" value="ECO:0007669"/>
    <property type="project" value="InterPro"/>
</dbReference>
<feature type="region of interest" description="Disordered" evidence="8">
    <location>
        <begin position="1"/>
        <end position="139"/>
    </location>
</feature>
<dbReference type="PANTHER" id="PTHR13376:SF0">
    <property type="entry name" value="INTRAFLAGELLAR TRANSPORT PROTEIN 46 HOMOLOG"/>
    <property type="match status" value="1"/>
</dbReference>
<dbReference type="InterPro" id="IPR022088">
    <property type="entry name" value="Intraflagellar_transp_cmplxB"/>
</dbReference>
<evidence type="ECO:0000256" key="2">
    <source>
        <dbReference type="ARBA" id="ARBA00007700"/>
    </source>
</evidence>
<evidence type="ECO:0000256" key="8">
    <source>
        <dbReference type="SAM" id="MobiDB-lite"/>
    </source>
</evidence>
<reference evidence="10" key="2">
    <citation type="submission" date="2025-08" db="UniProtKB">
        <authorList>
            <consortium name="RefSeq"/>
        </authorList>
    </citation>
    <scope>IDENTIFICATION</scope>
    <source>
        <tissue evidence="10">Adult</tissue>
    </source>
</reference>
<accession>A0A6I9VB53</accession>
<dbReference type="Pfam" id="PF12317">
    <property type="entry name" value="IFT46_B_C"/>
    <property type="match status" value="1"/>
</dbReference>
<feature type="compositionally biased region" description="Polar residues" evidence="8">
    <location>
        <begin position="28"/>
        <end position="41"/>
    </location>
</feature>
<gene>
    <name evidence="10" type="primary">LOC105223920</name>
</gene>
<dbReference type="GO" id="GO:0030992">
    <property type="term" value="C:intraciliary transport particle B"/>
    <property type="evidence" value="ECO:0007669"/>
    <property type="project" value="TreeGrafter"/>
</dbReference>
<feature type="compositionally biased region" description="Polar residues" evidence="8">
    <location>
        <begin position="94"/>
        <end position="113"/>
    </location>
</feature>
<comment type="subcellular location">
    <subcellularLocation>
        <location evidence="1">Cytoplasm</location>
        <location evidence="1">Cytoskeleton</location>
        <location evidence="1">Cilium basal body</location>
    </subcellularLocation>
</comment>
<evidence type="ECO:0000313" key="9">
    <source>
        <dbReference type="Proteomes" id="UP001652620"/>
    </source>
</evidence>
<dbReference type="GeneID" id="105223920"/>
<evidence type="ECO:0000256" key="4">
    <source>
        <dbReference type="ARBA" id="ARBA00022490"/>
    </source>
</evidence>
<proteinExistence type="inferred from homology"/>
<dbReference type="Proteomes" id="UP001652620">
    <property type="component" value="Chromosome 1"/>
</dbReference>
<evidence type="ECO:0000256" key="6">
    <source>
        <dbReference type="ARBA" id="ARBA00023212"/>
    </source>
</evidence>
<reference evidence="9" key="1">
    <citation type="submission" date="2025-05" db="UniProtKB">
        <authorList>
            <consortium name="RefSeq"/>
        </authorList>
    </citation>
    <scope>NUCLEOTIDE SEQUENCE [LARGE SCALE GENOMIC DNA]</scope>
</reference>
<keyword evidence="4" id="KW-0963">Cytoplasm</keyword>
<organism evidence="9 10">
    <name type="scientific">Bactrocera dorsalis</name>
    <name type="common">Oriental fruit fly</name>
    <name type="synonym">Dacus dorsalis</name>
    <dbReference type="NCBI Taxonomy" id="27457"/>
    <lineage>
        <taxon>Eukaryota</taxon>
        <taxon>Metazoa</taxon>
        <taxon>Ecdysozoa</taxon>
        <taxon>Arthropoda</taxon>
        <taxon>Hexapoda</taxon>
        <taxon>Insecta</taxon>
        <taxon>Pterygota</taxon>
        <taxon>Neoptera</taxon>
        <taxon>Endopterygota</taxon>
        <taxon>Diptera</taxon>
        <taxon>Brachycera</taxon>
        <taxon>Muscomorpha</taxon>
        <taxon>Tephritoidea</taxon>
        <taxon>Tephritidae</taxon>
        <taxon>Bactrocera</taxon>
        <taxon>Bactrocera</taxon>
    </lineage>
</organism>
<evidence type="ECO:0000256" key="5">
    <source>
        <dbReference type="ARBA" id="ARBA00023069"/>
    </source>
</evidence>
<keyword evidence="7" id="KW-0966">Cell projection</keyword>
<evidence type="ECO:0000256" key="3">
    <source>
        <dbReference type="ARBA" id="ARBA00017206"/>
    </source>
</evidence>
<comment type="similarity">
    <text evidence="2">Belongs to the IFT46 family.</text>
</comment>
<dbReference type="KEGG" id="bdr:105223920"/>
<evidence type="ECO:0000313" key="10">
    <source>
        <dbReference type="RefSeq" id="XP_011200116.2"/>
    </source>
</evidence>
<keyword evidence="9" id="KW-1185">Reference proteome</keyword>
<name>A0A6I9VB53_BACDO</name>
<sequence length="390" mass="43343">MNYYDEEISISGPDSKNLSNFKMDRIPSNGSGRTASTNRTATLRRSKIHGSSTDDDGLLQDIIDHDDEDDDDDDDDDDDVSEMQPRLIDGSARGTASQRPQTRPGSARSTANVLSAKPPMRGSGGGGLIVPSESESDEAVSPQPQIEVIGDAAAVQSSPPEQQLSIKPEYWENLPINQELKELFPYILKYTPQSIDTPYRLQPFIPDFVPSVGDVDAFLKVTIPPLSKPQRQQEINEYLHKMGIYLLDEPSGEQSEPSLLNMKLRSVLTGSGSNARSASASLIPTAKSPKEIDKWINEVEKLHMTQTVNDIQPRKEIEPLLMNWPRSYADASAAVQQAYQQCLEDEDVARYVRTLCQQFEVEGPVETQVHYIMSVQTLFALYLAANQAWE</sequence>
<dbReference type="InParanoid" id="A0A6I9VB53"/>
<dbReference type="GO" id="GO:0005815">
    <property type="term" value="C:microtubule organizing center"/>
    <property type="evidence" value="ECO:0007669"/>
    <property type="project" value="TreeGrafter"/>
</dbReference>
<keyword evidence="5" id="KW-0969">Cilium</keyword>
<dbReference type="PANTHER" id="PTHR13376">
    <property type="entry name" value="INTRAFLAGELLAR TRANSPORT PROTEIN 46 HOMOLOG"/>
    <property type="match status" value="1"/>
</dbReference>
<dbReference type="OrthoDB" id="2119217at2759"/>
<evidence type="ECO:0000256" key="1">
    <source>
        <dbReference type="ARBA" id="ARBA00004120"/>
    </source>
</evidence>
<keyword evidence="6" id="KW-0206">Cytoskeleton</keyword>
<feature type="compositionally biased region" description="Acidic residues" evidence="8">
    <location>
        <begin position="53"/>
        <end position="81"/>
    </location>
</feature>
<protein>
    <recommendedName>
        <fullName evidence="3">Intraflagellar transport protein 46 homolog</fullName>
    </recommendedName>
</protein>
<evidence type="ECO:0000256" key="7">
    <source>
        <dbReference type="ARBA" id="ARBA00023273"/>
    </source>
</evidence>